<dbReference type="EMBL" id="HG994361">
    <property type="protein sequence ID" value="CAF2207775.1"/>
    <property type="molecule type" value="Genomic_DNA"/>
</dbReference>
<accession>A0A816ZI94</accession>
<dbReference type="Proteomes" id="UP001295469">
    <property type="component" value="Chromosome A07"/>
</dbReference>
<reference evidence="1" key="1">
    <citation type="submission" date="2021-01" db="EMBL/GenBank/DDBJ databases">
        <authorList>
            <consortium name="Genoscope - CEA"/>
            <person name="William W."/>
        </authorList>
    </citation>
    <scope>NUCLEOTIDE SEQUENCE</scope>
</reference>
<evidence type="ECO:0000313" key="1">
    <source>
        <dbReference type="EMBL" id="CAF2207775.1"/>
    </source>
</evidence>
<sequence>MKPQMFLRSAIQFYSKPSRTHRPYASGTTELNISGAVITILSKNKPIEPALEPLVPFLSHKLITSIIKGCIPFEGFDGNCVHATTDLCICCLIYVYLKFL</sequence>
<protein>
    <submittedName>
        <fullName evidence="1">(rape) hypothetical protein</fullName>
    </submittedName>
</protein>
<name>A0A816ZI94_BRANA</name>
<organism evidence="1">
    <name type="scientific">Brassica napus</name>
    <name type="common">Rape</name>
    <dbReference type="NCBI Taxonomy" id="3708"/>
    <lineage>
        <taxon>Eukaryota</taxon>
        <taxon>Viridiplantae</taxon>
        <taxon>Streptophyta</taxon>
        <taxon>Embryophyta</taxon>
        <taxon>Tracheophyta</taxon>
        <taxon>Spermatophyta</taxon>
        <taxon>Magnoliopsida</taxon>
        <taxon>eudicotyledons</taxon>
        <taxon>Gunneridae</taxon>
        <taxon>Pentapetalae</taxon>
        <taxon>rosids</taxon>
        <taxon>malvids</taxon>
        <taxon>Brassicales</taxon>
        <taxon>Brassicaceae</taxon>
        <taxon>Brassiceae</taxon>
        <taxon>Brassica</taxon>
    </lineage>
</organism>
<gene>
    <name evidence="1" type="ORF">DARMORV10_A07P44570.1</name>
</gene>
<proteinExistence type="predicted"/>
<dbReference type="AlphaFoldDB" id="A0A816ZI94"/>